<dbReference type="EMBL" id="KZ995690">
    <property type="protein sequence ID" value="RKO90177.1"/>
    <property type="molecule type" value="Genomic_DNA"/>
</dbReference>
<keyword evidence="2" id="KW-0812">Transmembrane</keyword>
<proteinExistence type="predicted"/>
<keyword evidence="4" id="KW-1185">Reference proteome</keyword>
<keyword evidence="2" id="KW-1133">Transmembrane helix</keyword>
<dbReference type="AlphaFoldDB" id="A0A4V1IRI5"/>
<sequence>MASDHARFLNRQCEGLKGIDDRGRLTFGDFLDLKVSPRIIACGVLSVTEVQNSCPHHILSAVSISGIMQVRGPPSPSREWQQSLKNRRVGQGIKRPGADVGQKHVWKLIFDAGTQRSSRSGPEFKGGTQQEPAEESRAWEAEPGAIATRKTDEDLSEQSSGSEWTCRRTRRRHIPDLPSFLSFLILLMSQLSNLGDSLEAHLSRGNLHKSPTRDASRVSSFPDAGFSFRHSSSSNDNPRSCPTTSLDTSGSGQTRPPSLESPQSTLDTPPRTFHIPKSSVNTPSSPLEIVIAKPAPGIQHSDPALAMDNTTSPLSFGQQYSSSNLANLIITGCFLWASFLNVIYSIQLFFVHARITANALRVVLNLACLANGLAFAVFAFPIGDACGFTGRFGNIMSHVLLLCIDMLLILRVITLSRKNKDRIFFSILLITRIGVAILDIIKSPSTTDPDSTCTYHQYQASSLAYLITDVVIDLSVTVRVIHIILATERHLRKEDGGTESPNSHILGAVMNISVFRSTLIFSFNVAILVLSEKEPTSPALIILNTVAFMAFSYVLTYESLAVVVTAKHIESRRASGNGNGSWLNFRPQRKMSNTGITPFAPQPARPLSVIQEVARPQTALGHEPIVAFAATDREHSHPAGRW</sequence>
<evidence type="ECO:0000313" key="3">
    <source>
        <dbReference type="EMBL" id="RKO90177.1"/>
    </source>
</evidence>
<feature type="region of interest" description="Disordered" evidence="1">
    <location>
        <begin position="115"/>
        <end position="167"/>
    </location>
</feature>
<feature type="transmembrane region" description="Helical" evidence="2">
    <location>
        <begin position="541"/>
        <end position="564"/>
    </location>
</feature>
<feature type="region of interest" description="Disordered" evidence="1">
    <location>
        <begin position="228"/>
        <end position="284"/>
    </location>
</feature>
<dbReference type="Proteomes" id="UP000269721">
    <property type="component" value="Unassembled WGS sequence"/>
</dbReference>
<gene>
    <name evidence="3" type="ORF">BDK51DRAFT_52061</name>
</gene>
<keyword evidence="2" id="KW-0472">Membrane</keyword>
<organism evidence="3 4">
    <name type="scientific">Blyttiomyces helicus</name>
    <dbReference type="NCBI Taxonomy" id="388810"/>
    <lineage>
        <taxon>Eukaryota</taxon>
        <taxon>Fungi</taxon>
        <taxon>Fungi incertae sedis</taxon>
        <taxon>Chytridiomycota</taxon>
        <taxon>Chytridiomycota incertae sedis</taxon>
        <taxon>Chytridiomycetes</taxon>
        <taxon>Chytridiomycetes incertae sedis</taxon>
        <taxon>Blyttiomyces</taxon>
    </lineage>
</organism>
<reference evidence="4" key="1">
    <citation type="journal article" date="2018" name="Nat. Microbiol.">
        <title>Leveraging single-cell genomics to expand the fungal tree of life.</title>
        <authorList>
            <person name="Ahrendt S.R."/>
            <person name="Quandt C.A."/>
            <person name="Ciobanu D."/>
            <person name="Clum A."/>
            <person name="Salamov A."/>
            <person name="Andreopoulos B."/>
            <person name="Cheng J.F."/>
            <person name="Woyke T."/>
            <person name="Pelin A."/>
            <person name="Henrissat B."/>
            <person name="Reynolds N.K."/>
            <person name="Benny G.L."/>
            <person name="Smith M.E."/>
            <person name="James T.Y."/>
            <person name="Grigoriev I.V."/>
        </authorList>
    </citation>
    <scope>NUCLEOTIDE SEQUENCE [LARGE SCALE GENOMIC DNA]</scope>
</reference>
<feature type="compositionally biased region" description="Polar residues" evidence="1">
    <location>
        <begin position="229"/>
        <end position="267"/>
    </location>
</feature>
<evidence type="ECO:0000256" key="1">
    <source>
        <dbReference type="SAM" id="MobiDB-lite"/>
    </source>
</evidence>
<name>A0A4V1IRI5_9FUNG</name>
<feature type="transmembrane region" description="Helical" evidence="2">
    <location>
        <begin position="395"/>
        <end position="414"/>
    </location>
</feature>
<feature type="transmembrane region" description="Helical" evidence="2">
    <location>
        <begin position="463"/>
        <end position="485"/>
    </location>
</feature>
<feature type="transmembrane region" description="Helical" evidence="2">
    <location>
        <begin position="362"/>
        <end position="383"/>
    </location>
</feature>
<feature type="transmembrane region" description="Helical" evidence="2">
    <location>
        <begin position="423"/>
        <end position="443"/>
    </location>
</feature>
<evidence type="ECO:0000256" key="2">
    <source>
        <dbReference type="SAM" id="Phobius"/>
    </source>
</evidence>
<feature type="transmembrane region" description="Helical" evidence="2">
    <location>
        <begin position="328"/>
        <end position="350"/>
    </location>
</feature>
<evidence type="ECO:0000313" key="4">
    <source>
        <dbReference type="Proteomes" id="UP000269721"/>
    </source>
</evidence>
<protein>
    <submittedName>
        <fullName evidence="3">Uncharacterized protein</fullName>
    </submittedName>
</protein>
<accession>A0A4V1IRI5</accession>
<feature type="transmembrane region" description="Helical" evidence="2">
    <location>
        <begin position="505"/>
        <end position="529"/>
    </location>
</feature>